<protein>
    <submittedName>
        <fullName evidence="2">Uncharacterized protein</fullName>
    </submittedName>
</protein>
<keyword evidence="3" id="KW-1185">Reference proteome</keyword>
<reference evidence="2" key="1">
    <citation type="journal article" date="2023" name="G3 (Bethesda)">
        <title>Whole genome assemblies of Zophobas morio and Tenebrio molitor.</title>
        <authorList>
            <person name="Kaur S."/>
            <person name="Stinson S.A."/>
            <person name="diCenzo G.C."/>
        </authorList>
    </citation>
    <scope>NUCLEOTIDE SEQUENCE</scope>
    <source>
        <strain evidence="2">QUZm001</strain>
    </source>
</reference>
<proteinExistence type="predicted"/>
<feature type="compositionally biased region" description="Low complexity" evidence="1">
    <location>
        <begin position="48"/>
        <end position="58"/>
    </location>
</feature>
<dbReference type="Gene3D" id="1.20.5.170">
    <property type="match status" value="1"/>
</dbReference>
<feature type="compositionally biased region" description="Polar residues" evidence="1">
    <location>
        <begin position="67"/>
        <end position="81"/>
    </location>
</feature>
<sequence>MGPIFHVLGCIATFDVLNRTNVAFYLELLTRMYLFTTKSLISGPSYGPSRVPSTSRSPPLSPAPSKMPSSNNLRKQPSRSLSKQDELLSIQTQYFVKLEDLKLTRKQKCLRFVYDTDTKKVMGRTPTSWCE</sequence>
<name>A0AA38MI32_9CUCU</name>
<accession>A0AA38MI32</accession>
<dbReference type="AlphaFoldDB" id="A0AA38MI32"/>
<evidence type="ECO:0000313" key="2">
    <source>
        <dbReference type="EMBL" id="KAJ3656979.1"/>
    </source>
</evidence>
<evidence type="ECO:0000313" key="3">
    <source>
        <dbReference type="Proteomes" id="UP001168821"/>
    </source>
</evidence>
<organism evidence="2 3">
    <name type="scientific">Zophobas morio</name>
    <dbReference type="NCBI Taxonomy" id="2755281"/>
    <lineage>
        <taxon>Eukaryota</taxon>
        <taxon>Metazoa</taxon>
        <taxon>Ecdysozoa</taxon>
        <taxon>Arthropoda</taxon>
        <taxon>Hexapoda</taxon>
        <taxon>Insecta</taxon>
        <taxon>Pterygota</taxon>
        <taxon>Neoptera</taxon>
        <taxon>Endopterygota</taxon>
        <taxon>Coleoptera</taxon>
        <taxon>Polyphaga</taxon>
        <taxon>Cucujiformia</taxon>
        <taxon>Tenebrionidae</taxon>
        <taxon>Zophobas</taxon>
    </lineage>
</organism>
<comment type="caution">
    <text evidence="2">The sequence shown here is derived from an EMBL/GenBank/DDBJ whole genome shotgun (WGS) entry which is preliminary data.</text>
</comment>
<dbReference type="Proteomes" id="UP001168821">
    <property type="component" value="Unassembled WGS sequence"/>
</dbReference>
<dbReference type="EMBL" id="JALNTZ010000004">
    <property type="protein sequence ID" value="KAJ3656979.1"/>
    <property type="molecule type" value="Genomic_DNA"/>
</dbReference>
<feature type="region of interest" description="Disordered" evidence="1">
    <location>
        <begin position="41"/>
        <end position="84"/>
    </location>
</feature>
<evidence type="ECO:0000256" key="1">
    <source>
        <dbReference type="SAM" id="MobiDB-lite"/>
    </source>
</evidence>
<gene>
    <name evidence="2" type="ORF">Zmor_016016</name>
</gene>